<reference evidence="1" key="1">
    <citation type="journal article" date="2020" name="Stud. Mycol.">
        <title>101 Dothideomycetes genomes: a test case for predicting lifestyles and emergence of pathogens.</title>
        <authorList>
            <person name="Haridas S."/>
            <person name="Albert R."/>
            <person name="Binder M."/>
            <person name="Bloem J."/>
            <person name="Labutti K."/>
            <person name="Salamov A."/>
            <person name="Andreopoulos B."/>
            <person name="Baker S."/>
            <person name="Barry K."/>
            <person name="Bills G."/>
            <person name="Bluhm B."/>
            <person name="Cannon C."/>
            <person name="Castanera R."/>
            <person name="Culley D."/>
            <person name="Daum C."/>
            <person name="Ezra D."/>
            <person name="Gonzalez J."/>
            <person name="Henrissat B."/>
            <person name="Kuo A."/>
            <person name="Liang C."/>
            <person name="Lipzen A."/>
            <person name="Lutzoni F."/>
            <person name="Magnuson J."/>
            <person name="Mondo S."/>
            <person name="Nolan M."/>
            <person name="Ohm R."/>
            <person name="Pangilinan J."/>
            <person name="Park H.-J."/>
            <person name="Ramirez L."/>
            <person name="Alfaro M."/>
            <person name="Sun H."/>
            <person name="Tritt A."/>
            <person name="Yoshinaga Y."/>
            <person name="Zwiers L.-H."/>
            <person name="Turgeon B."/>
            <person name="Goodwin S."/>
            <person name="Spatafora J."/>
            <person name="Crous P."/>
            <person name="Grigoriev I."/>
        </authorList>
    </citation>
    <scope>NUCLEOTIDE SEQUENCE</scope>
    <source>
        <strain evidence="1">HMLAC05119</strain>
    </source>
</reference>
<organism evidence="1 2">
    <name type="scientific">Ampelomyces quisqualis</name>
    <name type="common">Powdery mildew agent</name>
    <dbReference type="NCBI Taxonomy" id="50730"/>
    <lineage>
        <taxon>Eukaryota</taxon>
        <taxon>Fungi</taxon>
        <taxon>Dikarya</taxon>
        <taxon>Ascomycota</taxon>
        <taxon>Pezizomycotina</taxon>
        <taxon>Dothideomycetes</taxon>
        <taxon>Pleosporomycetidae</taxon>
        <taxon>Pleosporales</taxon>
        <taxon>Pleosporineae</taxon>
        <taxon>Phaeosphaeriaceae</taxon>
        <taxon>Ampelomyces</taxon>
    </lineage>
</organism>
<dbReference type="EMBL" id="ML979140">
    <property type="protein sequence ID" value="KAF1912560.1"/>
    <property type="molecule type" value="Genomic_DNA"/>
</dbReference>
<accession>A0A6A5QCG5</accession>
<gene>
    <name evidence="1" type="ORF">BDU57DRAFT_522912</name>
</gene>
<name>A0A6A5QCG5_AMPQU</name>
<protein>
    <submittedName>
        <fullName evidence="1">Uncharacterized protein</fullName>
    </submittedName>
</protein>
<proteinExistence type="predicted"/>
<dbReference type="Proteomes" id="UP000800096">
    <property type="component" value="Unassembled WGS sequence"/>
</dbReference>
<sequence length="191" mass="21738">MLVRIFHYAPPDLSYDVQIRPFPLRNPKSTLRWTEHALADECNLFTFPNTTFSFNNFGPFRHFVEQHTPADVALMTKVQWEAHDDLDIAGGSTLTVAKKLVSLLPSLEEVTLRLVLEKNLREGEVSADHLAEWKAGLEGLKEGLKVVVKKNAPKEFEKCMRGGSVRFVPNPGKVGGESRWSKKMHQRNWVE</sequence>
<dbReference type="AlphaFoldDB" id="A0A6A5QCG5"/>
<evidence type="ECO:0000313" key="2">
    <source>
        <dbReference type="Proteomes" id="UP000800096"/>
    </source>
</evidence>
<evidence type="ECO:0000313" key="1">
    <source>
        <dbReference type="EMBL" id="KAF1912560.1"/>
    </source>
</evidence>
<dbReference type="OrthoDB" id="3789609at2759"/>
<keyword evidence="2" id="KW-1185">Reference proteome</keyword>